<gene>
    <name evidence="1" type="ORF">LA5096_04807</name>
</gene>
<dbReference type="Proteomes" id="UP000049983">
    <property type="component" value="Unassembled WGS sequence"/>
</dbReference>
<name>A0A0M7ANX6_9HYPH</name>
<proteinExistence type="predicted"/>
<dbReference type="STRING" id="311410.LA5095_03525"/>
<dbReference type="RefSeq" id="WP_055117256.1">
    <property type="nucleotide sequence ID" value="NZ_CXWA01000004.1"/>
</dbReference>
<accession>A0A0M7ANX6</accession>
<organism evidence="1 2">
    <name type="scientific">Roseibium album</name>
    <dbReference type="NCBI Taxonomy" id="311410"/>
    <lineage>
        <taxon>Bacteria</taxon>
        <taxon>Pseudomonadati</taxon>
        <taxon>Pseudomonadota</taxon>
        <taxon>Alphaproteobacteria</taxon>
        <taxon>Hyphomicrobiales</taxon>
        <taxon>Stappiaceae</taxon>
        <taxon>Roseibium</taxon>
    </lineage>
</organism>
<keyword evidence="2" id="KW-1185">Reference proteome</keyword>
<dbReference type="EMBL" id="CXWC01000013">
    <property type="protein sequence ID" value="CTQ76599.1"/>
    <property type="molecule type" value="Genomic_DNA"/>
</dbReference>
<protein>
    <recommendedName>
        <fullName evidence="3">Methyltransferase domain-containing protein</fullName>
    </recommendedName>
</protein>
<dbReference type="Gene3D" id="3.40.50.150">
    <property type="entry name" value="Vaccinia Virus protein VP39"/>
    <property type="match status" value="1"/>
</dbReference>
<reference evidence="2" key="1">
    <citation type="submission" date="2015-07" db="EMBL/GenBank/DDBJ databases">
        <authorList>
            <person name="Rodrigo-Torres Lidia"/>
            <person name="Arahal R.David."/>
        </authorList>
    </citation>
    <scope>NUCLEOTIDE SEQUENCE [LARGE SCALE GENOMIC DNA]</scope>
    <source>
        <strain evidence="2">CECT 5096</strain>
    </source>
</reference>
<dbReference type="GeneID" id="97672088"/>
<dbReference type="OrthoDB" id="7824142at2"/>
<evidence type="ECO:0000313" key="2">
    <source>
        <dbReference type="Proteomes" id="UP000049983"/>
    </source>
</evidence>
<evidence type="ECO:0000313" key="1">
    <source>
        <dbReference type="EMBL" id="CTQ76599.1"/>
    </source>
</evidence>
<evidence type="ECO:0008006" key="3">
    <source>
        <dbReference type="Google" id="ProtNLM"/>
    </source>
</evidence>
<sequence>MTGRSSSWKRISGDIPLNELEKLQYRFNAWIEQRRLPFETFPVDVEPYVPVLNIEALRHHFGDAIMRASPTRALCFDFILEQLPGIFPEKPRIFDLGCGVGSYSEFLNAALGYEDYQGCDIQERGSWKGMKKPGVTFSVANLGEDCIALKGATSVFTQSVLEHIQYDRSVLDLLTVEEPSEIQHVHFVPATCSFVEHRYHGYRRYGPGAISRLLDNPSVFDVRIYSMGNAITREMYWLQKGKLKNYQKSRAKTDIQYDQELSCVENLANNRKHIITKEAKEASFFALVFKQRLAPSS</sequence>
<dbReference type="SUPFAM" id="SSF53335">
    <property type="entry name" value="S-adenosyl-L-methionine-dependent methyltransferases"/>
    <property type="match status" value="1"/>
</dbReference>
<dbReference type="InterPro" id="IPR029063">
    <property type="entry name" value="SAM-dependent_MTases_sf"/>
</dbReference>
<dbReference type="AlphaFoldDB" id="A0A0M7ANX6"/>